<evidence type="ECO:0000256" key="1">
    <source>
        <dbReference type="ARBA" id="ARBA00001255"/>
    </source>
</evidence>
<dbReference type="EC" id="3.2.1.22" evidence="3 7"/>
<comment type="similarity">
    <text evidence="2 7">Belongs to the glycosyl hydrolase 27 family.</text>
</comment>
<evidence type="ECO:0000256" key="5">
    <source>
        <dbReference type="ARBA" id="ARBA00022801"/>
    </source>
</evidence>
<feature type="signal peptide" evidence="8">
    <location>
        <begin position="1"/>
        <end position="25"/>
    </location>
</feature>
<dbReference type="GO" id="GO:0005975">
    <property type="term" value="P:carbohydrate metabolic process"/>
    <property type="evidence" value="ECO:0007669"/>
    <property type="project" value="InterPro"/>
</dbReference>
<dbReference type="InterPro" id="IPR035992">
    <property type="entry name" value="Ricin_B-like_lectins"/>
</dbReference>
<evidence type="ECO:0000256" key="4">
    <source>
        <dbReference type="ARBA" id="ARBA00022729"/>
    </source>
</evidence>
<evidence type="ECO:0000259" key="9">
    <source>
        <dbReference type="Pfam" id="PF17801"/>
    </source>
</evidence>
<evidence type="ECO:0000256" key="7">
    <source>
        <dbReference type="RuleBase" id="RU361168"/>
    </source>
</evidence>
<dbReference type="SUPFAM" id="SSF51011">
    <property type="entry name" value="Glycosyl hydrolase domain"/>
    <property type="match status" value="1"/>
</dbReference>
<dbReference type="Gene3D" id="2.60.40.1180">
    <property type="entry name" value="Golgi alpha-mannosidase II"/>
    <property type="match status" value="1"/>
</dbReference>
<comment type="catalytic activity">
    <reaction evidence="1 7">
        <text>Hydrolysis of terminal, non-reducing alpha-D-galactose residues in alpha-D-galactosides, including galactose oligosaccharides, galactomannans and galactolipids.</text>
        <dbReference type="EC" id="3.2.1.22"/>
    </reaction>
</comment>
<keyword evidence="7" id="KW-1015">Disulfide bond</keyword>
<gene>
    <name evidence="11 12" type="primary">LOC111496438</name>
</gene>
<feature type="domain" description="Alpha galactosidase C-terminal" evidence="9">
    <location>
        <begin position="556"/>
        <end position="634"/>
    </location>
</feature>
<dbReference type="SUPFAM" id="SSF50370">
    <property type="entry name" value="Ricin B-like lectins"/>
    <property type="match status" value="1"/>
</dbReference>
<evidence type="ECO:0000256" key="8">
    <source>
        <dbReference type="SAM" id="SignalP"/>
    </source>
</evidence>
<dbReference type="InterPro" id="IPR017853">
    <property type="entry name" value="GH"/>
</dbReference>
<dbReference type="PANTHER" id="PTHR11452:SF42">
    <property type="entry name" value="ALPHA-GALACTOSIDASE"/>
    <property type="match status" value="1"/>
</dbReference>
<evidence type="ECO:0000313" key="12">
    <source>
        <dbReference type="RefSeq" id="XP_023002642.1"/>
    </source>
</evidence>
<dbReference type="PANTHER" id="PTHR11452">
    <property type="entry name" value="ALPHA-GALACTOSIDASE/ALPHA-N-ACETYLGALACTOSAMINIDASE"/>
    <property type="match status" value="1"/>
</dbReference>
<organism evidence="10 12">
    <name type="scientific">Cucurbita maxima</name>
    <name type="common">Pumpkin</name>
    <name type="synonym">Winter squash</name>
    <dbReference type="NCBI Taxonomy" id="3661"/>
    <lineage>
        <taxon>Eukaryota</taxon>
        <taxon>Viridiplantae</taxon>
        <taxon>Streptophyta</taxon>
        <taxon>Embryophyta</taxon>
        <taxon>Tracheophyta</taxon>
        <taxon>Spermatophyta</taxon>
        <taxon>Magnoliopsida</taxon>
        <taxon>eudicotyledons</taxon>
        <taxon>Gunneridae</taxon>
        <taxon>Pentapetalae</taxon>
        <taxon>rosids</taxon>
        <taxon>fabids</taxon>
        <taxon>Cucurbitales</taxon>
        <taxon>Cucurbitaceae</taxon>
        <taxon>Cucurbiteae</taxon>
        <taxon>Cucurbita</taxon>
    </lineage>
</organism>
<sequence length="639" mass="71275">MKDFFSSLCVCLFFCFGLLFNRVSSQTGPERAALPPRGWNSYDSFCWTISEKEFLDNAEIVAKRLNSKGYEYVVVDYLWYRKKVPGAYVDSLGFDVIDEWGRMVPDPVRWPSSQGGKGFTEVAKKVHDMGLKFGIHVMRGISTQAVNANTPILDVSKGGAYVESGRKWFASDIGIKSRSCAWMHNGFMSVNVNSGAGKAFLRSLYQQFADWGVDFVKHDCVFGDDLDLPEISFVSDVLKQLNRPILYSLSPGTSVTPAMAKAVSGLVNMYRITGDDWDTWNDIVSHFDVTRDFSTANMIGTTGLLGKSWPDLDMLPLGWLTDQGSNDGPHRRSNLNINEQRTQMTLWCMSKSPIMYGGDLRNIDDMTYSIITNPTLLEINSFSTNNMEFLKIAATTKVSKCREQIMKWHFRYLKPSVSPILSLTKCADSNAVGWITKTLDRGVEKICWKANPEHEYQTPLCLYKRGSRVAIDKEATTRHDQVELLSSRTSAVDVCLDATSKRKRSSEEFMRGSFFPCSRHENQKWDLYSNGTLGNHHSGHCAIVKTSQAKGSPTGVRSWIATGRGGEIYVAFFNLNDVKTVISAKISDLGEVVPGKKLDHSSCKCKEEWSGREFGVKSGSIGAAVESHGCAVFIINCSS</sequence>
<keyword evidence="6 7" id="KW-0326">Glycosidase</keyword>
<accession>A0A6J1KK35</accession>
<proteinExistence type="inferred from homology"/>
<dbReference type="InterPro" id="IPR002241">
    <property type="entry name" value="Glyco_hydro_27"/>
</dbReference>
<dbReference type="AlphaFoldDB" id="A0A6J1KK35"/>
<dbReference type="SUPFAM" id="SSF51445">
    <property type="entry name" value="(Trans)glycosidases"/>
    <property type="match status" value="1"/>
</dbReference>
<dbReference type="Pfam" id="PF17801">
    <property type="entry name" value="Melibiase_C"/>
    <property type="match status" value="1"/>
</dbReference>
<evidence type="ECO:0000313" key="10">
    <source>
        <dbReference type="Proteomes" id="UP000504608"/>
    </source>
</evidence>
<dbReference type="OrthoDB" id="5795902at2759"/>
<dbReference type="InterPro" id="IPR013785">
    <property type="entry name" value="Aldolase_TIM"/>
</dbReference>
<keyword evidence="5 7" id="KW-0378">Hydrolase</keyword>
<keyword evidence="10" id="KW-1185">Reference proteome</keyword>
<protein>
    <recommendedName>
        <fullName evidence="3 7">Alpha-galactosidase</fullName>
        <ecNumber evidence="3 7">3.2.1.22</ecNumber>
    </recommendedName>
    <alternativeName>
        <fullName evidence="7">Melibiase</fullName>
    </alternativeName>
</protein>
<dbReference type="GeneID" id="111496438"/>
<feature type="chain" id="PRO_5044638820" description="Alpha-galactosidase" evidence="8">
    <location>
        <begin position="26"/>
        <end position="639"/>
    </location>
</feature>
<dbReference type="RefSeq" id="XP_023002642.1">
    <property type="nucleotide sequence ID" value="XM_023146874.1"/>
</dbReference>
<dbReference type="InterPro" id="IPR013780">
    <property type="entry name" value="Glyco_hydro_b"/>
</dbReference>
<dbReference type="Pfam" id="PF16499">
    <property type="entry name" value="Melibiase_2"/>
    <property type="match status" value="1"/>
</dbReference>
<evidence type="ECO:0000256" key="6">
    <source>
        <dbReference type="ARBA" id="ARBA00023295"/>
    </source>
</evidence>
<evidence type="ECO:0000313" key="11">
    <source>
        <dbReference type="RefSeq" id="XP_023002641.1"/>
    </source>
</evidence>
<evidence type="ECO:0000256" key="3">
    <source>
        <dbReference type="ARBA" id="ARBA00012755"/>
    </source>
</evidence>
<dbReference type="Gene3D" id="3.20.20.70">
    <property type="entry name" value="Aldolase class I"/>
    <property type="match status" value="1"/>
</dbReference>
<keyword evidence="4 8" id="KW-0732">Signal</keyword>
<dbReference type="GO" id="GO:0004557">
    <property type="term" value="F:alpha-galactosidase activity"/>
    <property type="evidence" value="ECO:0007669"/>
    <property type="project" value="UniProtKB-EC"/>
</dbReference>
<dbReference type="PRINTS" id="PR00740">
    <property type="entry name" value="GLHYDRLASE27"/>
</dbReference>
<dbReference type="RefSeq" id="XP_023002641.1">
    <property type="nucleotide sequence ID" value="XM_023146873.1"/>
</dbReference>
<dbReference type="Proteomes" id="UP000504608">
    <property type="component" value="Unplaced"/>
</dbReference>
<dbReference type="KEGG" id="cmax:111496438"/>
<evidence type="ECO:0000256" key="2">
    <source>
        <dbReference type="ARBA" id="ARBA00009743"/>
    </source>
</evidence>
<reference evidence="11 12" key="1">
    <citation type="submission" date="2025-04" db="UniProtKB">
        <authorList>
            <consortium name="RefSeq"/>
        </authorList>
    </citation>
    <scope>IDENTIFICATION</scope>
    <source>
        <tissue evidence="11 12">Young leaves</tissue>
    </source>
</reference>
<dbReference type="CDD" id="cd14792">
    <property type="entry name" value="GH27"/>
    <property type="match status" value="1"/>
</dbReference>
<name>A0A6J1KK35_CUCMA</name>
<dbReference type="InterPro" id="IPR041233">
    <property type="entry name" value="Melibiase_C"/>
</dbReference>